<feature type="transmembrane region" description="Helical" evidence="1">
    <location>
        <begin position="69"/>
        <end position="88"/>
    </location>
</feature>
<accession>A0ABS2MRL3</accession>
<feature type="transmembrane region" description="Helical" evidence="1">
    <location>
        <begin position="6"/>
        <end position="23"/>
    </location>
</feature>
<comment type="caution">
    <text evidence="2">The sequence shown here is derived from an EMBL/GenBank/DDBJ whole genome shotgun (WGS) entry which is preliminary data.</text>
</comment>
<protein>
    <submittedName>
        <fullName evidence="2">MnhB-related membrane protein</fullName>
    </submittedName>
</protein>
<reference evidence="2 3" key="1">
    <citation type="submission" date="2021-01" db="EMBL/GenBank/DDBJ databases">
        <title>Genomic Encyclopedia of Type Strains, Phase IV (KMG-IV): sequencing the most valuable type-strain genomes for metagenomic binning, comparative biology and taxonomic classification.</title>
        <authorList>
            <person name="Goeker M."/>
        </authorList>
    </citation>
    <scope>NUCLEOTIDE SEQUENCE [LARGE SCALE GENOMIC DNA]</scope>
    <source>
        <strain evidence="2 3">DSM 24436</strain>
    </source>
</reference>
<dbReference type="RefSeq" id="WP_204664145.1">
    <property type="nucleotide sequence ID" value="NZ_JAFBDT010000012.1"/>
</dbReference>
<feature type="transmembrane region" description="Helical" evidence="1">
    <location>
        <begin position="44"/>
        <end position="63"/>
    </location>
</feature>
<keyword evidence="1" id="KW-0472">Membrane</keyword>
<keyword evidence="1" id="KW-1133">Transmembrane helix</keyword>
<evidence type="ECO:0000313" key="3">
    <source>
        <dbReference type="Proteomes" id="UP000767854"/>
    </source>
</evidence>
<gene>
    <name evidence="2" type="ORF">JOC49_001619</name>
</gene>
<evidence type="ECO:0000313" key="2">
    <source>
        <dbReference type="EMBL" id="MBM7562076.1"/>
    </source>
</evidence>
<evidence type="ECO:0000256" key="1">
    <source>
        <dbReference type="SAM" id="Phobius"/>
    </source>
</evidence>
<sequence>MNSALSYGLLNILCLLVIGNDFKRRFFQKDRIRYRIVEKGKIKYVFYGLGLILPLVILVSGFVLREDMLTFILTATMSLEMAVIWTIIELGDTLITKDVIGKGWYTRLTAVAFFDIQHYKNRPYLVFKKHKSRKQEMVWLNPDDVEPVRTLLANIHFSVK</sequence>
<name>A0ABS2MRL3_9FIRM</name>
<dbReference type="Proteomes" id="UP000767854">
    <property type="component" value="Unassembled WGS sequence"/>
</dbReference>
<proteinExistence type="predicted"/>
<keyword evidence="3" id="KW-1185">Reference proteome</keyword>
<dbReference type="EMBL" id="JAFBDT010000012">
    <property type="protein sequence ID" value="MBM7562076.1"/>
    <property type="molecule type" value="Genomic_DNA"/>
</dbReference>
<organism evidence="2 3">
    <name type="scientific">Fusibacter tunisiensis</name>
    <dbReference type="NCBI Taxonomy" id="1008308"/>
    <lineage>
        <taxon>Bacteria</taxon>
        <taxon>Bacillati</taxon>
        <taxon>Bacillota</taxon>
        <taxon>Clostridia</taxon>
        <taxon>Eubacteriales</taxon>
        <taxon>Eubacteriales Family XII. Incertae Sedis</taxon>
        <taxon>Fusibacter</taxon>
    </lineage>
</organism>
<keyword evidence="1" id="KW-0812">Transmembrane</keyword>